<keyword evidence="7" id="KW-1185">Reference proteome</keyword>
<dbReference type="PANTHER" id="PTHR24100">
    <property type="entry name" value="BUTYROPHILIN"/>
    <property type="match status" value="1"/>
</dbReference>
<dbReference type="PROSITE" id="PS50835">
    <property type="entry name" value="IG_LIKE"/>
    <property type="match status" value="2"/>
</dbReference>
<feature type="chain" id="PRO_5025471699" description="Ig-like domain-containing protein" evidence="4">
    <location>
        <begin position="26"/>
        <end position="294"/>
    </location>
</feature>
<protein>
    <recommendedName>
        <fullName evidence="5">Ig-like domain-containing protein</fullName>
    </recommendedName>
</protein>
<proteinExistence type="predicted"/>
<keyword evidence="4" id="KW-0732">Signal</keyword>
<dbReference type="InterPro" id="IPR003599">
    <property type="entry name" value="Ig_sub"/>
</dbReference>
<dbReference type="InterPro" id="IPR050504">
    <property type="entry name" value="IgSF_BTN/MOG"/>
</dbReference>
<reference evidence="6" key="2">
    <citation type="submission" date="2025-09" db="UniProtKB">
        <authorList>
            <consortium name="Ensembl"/>
        </authorList>
    </citation>
    <scope>IDENTIFICATION</scope>
</reference>
<name>A0A671WFB8_SPAAU</name>
<feature type="signal peptide" evidence="4">
    <location>
        <begin position="1"/>
        <end position="25"/>
    </location>
</feature>
<dbReference type="InterPro" id="IPR013106">
    <property type="entry name" value="Ig_V-set"/>
</dbReference>
<dbReference type="AlphaFoldDB" id="A0A671WFB8"/>
<feature type="domain" description="Ig-like" evidence="5">
    <location>
        <begin position="145"/>
        <end position="231"/>
    </location>
</feature>
<keyword evidence="2" id="KW-0472">Membrane</keyword>
<dbReference type="InterPro" id="IPR013783">
    <property type="entry name" value="Ig-like_fold"/>
</dbReference>
<dbReference type="Pfam" id="PF22705">
    <property type="entry name" value="C2-set_3"/>
    <property type="match status" value="1"/>
</dbReference>
<dbReference type="InterPro" id="IPR007110">
    <property type="entry name" value="Ig-like_dom"/>
</dbReference>
<dbReference type="GO" id="GO:0050852">
    <property type="term" value="P:T cell receptor signaling pathway"/>
    <property type="evidence" value="ECO:0007669"/>
    <property type="project" value="TreeGrafter"/>
</dbReference>
<dbReference type="InParanoid" id="A0A671WFB8"/>
<dbReference type="GeneTree" id="ENSGT01030000235070"/>
<accession>A0A671WFB8</accession>
<comment type="subcellular location">
    <subcellularLocation>
        <location evidence="1">Membrane</location>
    </subcellularLocation>
</comment>
<reference evidence="6" key="1">
    <citation type="submission" date="2025-08" db="UniProtKB">
        <authorList>
            <consortium name="Ensembl"/>
        </authorList>
    </citation>
    <scope>IDENTIFICATION</scope>
</reference>
<dbReference type="PANTHER" id="PTHR24100:SF151">
    <property type="entry name" value="ICOS LIGAND"/>
    <property type="match status" value="1"/>
</dbReference>
<feature type="domain" description="Ig-like" evidence="5">
    <location>
        <begin position="20"/>
        <end position="125"/>
    </location>
</feature>
<dbReference type="Pfam" id="PF07686">
    <property type="entry name" value="V-set"/>
    <property type="match status" value="1"/>
</dbReference>
<dbReference type="InterPro" id="IPR053896">
    <property type="entry name" value="BTN3A2-like_Ig-C"/>
</dbReference>
<dbReference type="SUPFAM" id="SSF48726">
    <property type="entry name" value="Immunoglobulin"/>
    <property type="match status" value="2"/>
</dbReference>
<keyword evidence="3" id="KW-0393">Immunoglobulin domain</keyword>
<dbReference type="GO" id="GO:0005102">
    <property type="term" value="F:signaling receptor binding"/>
    <property type="evidence" value="ECO:0007669"/>
    <property type="project" value="TreeGrafter"/>
</dbReference>
<dbReference type="Ensembl" id="ENSSAUT00010039312.1">
    <property type="protein sequence ID" value="ENSSAUP00010037329.1"/>
    <property type="gene ID" value="ENSSAUG00010015773.1"/>
</dbReference>
<evidence type="ECO:0000313" key="7">
    <source>
        <dbReference type="Proteomes" id="UP000472265"/>
    </source>
</evidence>
<evidence type="ECO:0000256" key="2">
    <source>
        <dbReference type="ARBA" id="ARBA00023136"/>
    </source>
</evidence>
<evidence type="ECO:0000313" key="6">
    <source>
        <dbReference type="Ensembl" id="ENSSAUP00010037329.1"/>
    </source>
</evidence>
<evidence type="ECO:0000256" key="1">
    <source>
        <dbReference type="ARBA" id="ARBA00004370"/>
    </source>
</evidence>
<dbReference type="GO" id="GO:0009897">
    <property type="term" value="C:external side of plasma membrane"/>
    <property type="evidence" value="ECO:0007669"/>
    <property type="project" value="TreeGrafter"/>
</dbReference>
<evidence type="ECO:0000259" key="5">
    <source>
        <dbReference type="PROSITE" id="PS50835"/>
    </source>
</evidence>
<sequence length="294" mass="33242">MKRRVGTFVCLFFNLLCFLPGSVVVTVEEGSDAMLPCSINTKENIEKLTFDWKKGGLEVFFYQNGKHYNNGGRTGQDKQFQGRVFHFEDELKHGNASIKISRTQLTDSGNYACTFPPNRSPSSVTLHVAHGDPLPTVEWKDTSEPSVTTLKTDDGTVLQCVVKGASPKPKVEWKDSSGNILPVKDLKETERGDSYDIVLQAALTKTDRYHCVVTQEEIDHQIYAEIYANISGEILIFQWFKICIFLKVQHDKQLPRTLFINCSRVGSSQDEFELQIQRSVLSCSETEMRTTDEV</sequence>
<dbReference type="InterPro" id="IPR036179">
    <property type="entry name" value="Ig-like_dom_sf"/>
</dbReference>
<dbReference type="GO" id="GO:0001817">
    <property type="term" value="P:regulation of cytokine production"/>
    <property type="evidence" value="ECO:0007669"/>
    <property type="project" value="TreeGrafter"/>
</dbReference>
<organism evidence="6 7">
    <name type="scientific">Sparus aurata</name>
    <name type="common">Gilthead sea bream</name>
    <dbReference type="NCBI Taxonomy" id="8175"/>
    <lineage>
        <taxon>Eukaryota</taxon>
        <taxon>Metazoa</taxon>
        <taxon>Chordata</taxon>
        <taxon>Craniata</taxon>
        <taxon>Vertebrata</taxon>
        <taxon>Euteleostomi</taxon>
        <taxon>Actinopterygii</taxon>
        <taxon>Neopterygii</taxon>
        <taxon>Teleostei</taxon>
        <taxon>Neoteleostei</taxon>
        <taxon>Acanthomorphata</taxon>
        <taxon>Eupercaria</taxon>
        <taxon>Spariformes</taxon>
        <taxon>Sparidae</taxon>
        <taxon>Sparus</taxon>
    </lineage>
</organism>
<dbReference type="Proteomes" id="UP000472265">
    <property type="component" value="Unassembled WGS sequence"/>
</dbReference>
<evidence type="ECO:0000256" key="3">
    <source>
        <dbReference type="ARBA" id="ARBA00023319"/>
    </source>
</evidence>
<dbReference type="SMART" id="SM00409">
    <property type="entry name" value="IG"/>
    <property type="match status" value="2"/>
</dbReference>
<dbReference type="Gene3D" id="2.60.40.10">
    <property type="entry name" value="Immunoglobulins"/>
    <property type="match status" value="2"/>
</dbReference>
<evidence type="ECO:0000256" key="4">
    <source>
        <dbReference type="SAM" id="SignalP"/>
    </source>
</evidence>